<feature type="non-terminal residue" evidence="10">
    <location>
        <position position="389"/>
    </location>
</feature>
<dbReference type="SUPFAM" id="SSF57903">
    <property type="entry name" value="FYVE/PHD zinc finger"/>
    <property type="match status" value="1"/>
</dbReference>
<evidence type="ECO:0000256" key="4">
    <source>
        <dbReference type="ARBA" id="ARBA00022833"/>
    </source>
</evidence>
<feature type="compositionally biased region" description="Acidic residues" evidence="6">
    <location>
        <begin position="155"/>
        <end position="166"/>
    </location>
</feature>
<protein>
    <submittedName>
        <fullName evidence="10">DNA (Cytosine-5)-methyltransferase 3A-like</fullName>
    </submittedName>
</protein>
<evidence type="ECO:0000256" key="5">
    <source>
        <dbReference type="ARBA" id="ARBA00023242"/>
    </source>
</evidence>
<dbReference type="CDD" id="cd05835">
    <property type="entry name" value="PWWP_DNMT3"/>
    <property type="match status" value="1"/>
</dbReference>
<dbReference type="InterPro" id="IPR050390">
    <property type="entry name" value="C5-Methyltransferase"/>
</dbReference>
<dbReference type="SUPFAM" id="SSF63748">
    <property type="entry name" value="Tudor/PWWP/MBT"/>
    <property type="match status" value="1"/>
</dbReference>
<gene>
    <name evidence="10" type="primary">LOC116290163</name>
</gene>
<accession>A0A6P8HD78</accession>
<keyword evidence="4" id="KW-0862">Zinc</keyword>
<evidence type="ECO:0000259" key="8">
    <source>
        <dbReference type="PROSITE" id="PS51533"/>
    </source>
</evidence>
<evidence type="ECO:0000256" key="3">
    <source>
        <dbReference type="ARBA" id="ARBA00022771"/>
    </source>
</evidence>
<dbReference type="KEGG" id="aten:116290163"/>
<dbReference type="Gene3D" id="2.30.30.140">
    <property type="match status" value="1"/>
</dbReference>
<dbReference type="OrthoDB" id="641149at2759"/>
<dbReference type="GO" id="GO:0005634">
    <property type="term" value="C:nucleus"/>
    <property type="evidence" value="ECO:0007669"/>
    <property type="project" value="UniProtKB-SubCell"/>
</dbReference>
<dbReference type="Pfam" id="PF21255">
    <property type="entry name" value="DNMT3_ADD_GATA1-like"/>
    <property type="match status" value="1"/>
</dbReference>
<keyword evidence="3" id="KW-0863">Zinc-finger</keyword>
<name>A0A6P8HD78_ACTTE</name>
<evidence type="ECO:0000256" key="1">
    <source>
        <dbReference type="ARBA" id="ARBA00004123"/>
    </source>
</evidence>
<dbReference type="CDD" id="cd11725">
    <property type="entry name" value="ADDz_Dnmt3"/>
    <property type="match status" value="1"/>
</dbReference>
<dbReference type="InterPro" id="IPR000313">
    <property type="entry name" value="PWWP_dom"/>
</dbReference>
<dbReference type="InParanoid" id="A0A6P8HD78"/>
<proteinExistence type="predicted"/>
<dbReference type="Pfam" id="PF17980">
    <property type="entry name" value="ADD_DNMT3"/>
    <property type="match status" value="1"/>
</dbReference>
<dbReference type="GO" id="GO:0008270">
    <property type="term" value="F:zinc ion binding"/>
    <property type="evidence" value="ECO:0007669"/>
    <property type="project" value="UniProtKB-KW"/>
</dbReference>
<feature type="domain" description="PHD-type" evidence="8">
    <location>
        <begin position="169"/>
        <end position="309"/>
    </location>
</feature>
<dbReference type="InterPro" id="IPR011011">
    <property type="entry name" value="Znf_FYVE_PHD"/>
</dbReference>
<dbReference type="InterPro" id="IPR049554">
    <property type="entry name" value="DNMT3_ADD_PHD"/>
</dbReference>
<evidence type="ECO:0000259" key="7">
    <source>
        <dbReference type="PROSITE" id="PS50812"/>
    </source>
</evidence>
<dbReference type="PANTHER" id="PTHR23068:SF25">
    <property type="entry name" value="DNA (CYTOSINE-5)-METHYLTRANSFERASE DRM2"/>
    <property type="match status" value="1"/>
</dbReference>
<dbReference type="PROSITE" id="PS50812">
    <property type="entry name" value="PWWP"/>
    <property type="match status" value="1"/>
</dbReference>
<organism evidence="9 10">
    <name type="scientific">Actinia tenebrosa</name>
    <name type="common">Australian red waratah sea anemone</name>
    <dbReference type="NCBI Taxonomy" id="6105"/>
    <lineage>
        <taxon>Eukaryota</taxon>
        <taxon>Metazoa</taxon>
        <taxon>Cnidaria</taxon>
        <taxon>Anthozoa</taxon>
        <taxon>Hexacorallia</taxon>
        <taxon>Actiniaria</taxon>
        <taxon>Actiniidae</taxon>
        <taxon>Actinia</taxon>
    </lineage>
</organism>
<evidence type="ECO:0000313" key="10">
    <source>
        <dbReference type="RefSeq" id="XP_031553018.1"/>
    </source>
</evidence>
<dbReference type="Pfam" id="PF00855">
    <property type="entry name" value="PWWP"/>
    <property type="match status" value="1"/>
</dbReference>
<comment type="subcellular location">
    <subcellularLocation>
        <location evidence="1">Nucleus</location>
    </subcellularLocation>
</comment>
<evidence type="ECO:0000256" key="6">
    <source>
        <dbReference type="SAM" id="MobiDB-lite"/>
    </source>
</evidence>
<feature type="domain" description="PWWP" evidence="7">
    <location>
        <begin position="96"/>
        <end position="154"/>
    </location>
</feature>
<dbReference type="Gene3D" id="3.30.40.10">
    <property type="entry name" value="Zinc/RING finger domain, C3HC4 (zinc finger)"/>
    <property type="match status" value="1"/>
</dbReference>
<feature type="region of interest" description="Disordered" evidence="6">
    <location>
        <begin position="50"/>
        <end position="74"/>
    </location>
</feature>
<dbReference type="SUPFAM" id="SSF53335">
    <property type="entry name" value="S-adenosyl-L-methionine-dependent methyltransferases"/>
    <property type="match status" value="1"/>
</dbReference>
<dbReference type="RefSeq" id="XP_031553018.1">
    <property type="nucleotide sequence ID" value="XM_031697158.1"/>
</dbReference>
<sequence length="389" mass="43605">MDGKADLVAPLNQESLTPQLNKISAEVTSPKRPCKAKRRLNFCDGYVKKKRKSKSQTKTLETAKKQKVDVPSQKNDGYAIPDKCEMKVEAPVSFSTGDLVWAKLKGFDWWPGKVVSYLEARRSAPNPGNHWIKWFGDSKFSQEMNVRCSVIPSGSDEDDDADDESDGADKSKVRFGKPVNEPNLASDVKALFDEVLDGKRKLEEICLGCGDLKVCAKHPLFEGGLCKECKMYCTICGDGKEVFMCDNEGCFRSYCGLCIDMLAGQGTVRSIMSQEKWICYMCSGKTKRLIKRRKDWQARLHELFVSDRQAEYELPPVYPIIPPEDRKPIKVLALFDGIATGLQALLDLGIEVDTYYSAEIDEQAIQVAKVQHGDKIVHLGDVKNITEKQ</sequence>
<keyword evidence="5" id="KW-0539">Nucleus</keyword>
<dbReference type="AlphaFoldDB" id="A0A6P8HD78"/>
<dbReference type="GeneID" id="116290163"/>
<dbReference type="FunCoup" id="A0A6P8HD78">
    <property type="interactions" value="1666"/>
</dbReference>
<dbReference type="InterPro" id="IPR029063">
    <property type="entry name" value="SAM-dependent_MTases_sf"/>
</dbReference>
<evidence type="ECO:0000313" key="9">
    <source>
        <dbReference type="Proteomes" id="UP000515163"/>
    </source>
</evidence>
<feature type="region of interest" description="Disordered" evidence="6">
    <location>
        <begin position="151"/>
        <end position="178"/>
    </location>
</feature>
<keyword evidence="2" id="KW-0479">Metal-binding</keyword>
<dbReference type="Proteomes" id="UP000515163">
    <property type="component" value="Unplaced"/>
</dbReference>
<evidence type="ECO:0000256" key="2">
    <source>
        <dbReference type="ARBA" id="ARBA00022723"/>
    </source>
</evidence>
<dbReference type="InterPro" id="IPR040552">
    <property type="entry name" value="DNMT3_ADD_GATA1-like"/>
</dbReference>
<dbReference type="PROSITE" id="PS51533">
    <property type="entry name" value="ADD"/>
    <property type="match status" value="1"/>
</dbReference>
<dbReference type="InterPro" id="IPR025766">
    <property type="entry name" value="ADD"/>
</dbReference>
<dbReference type="GO" id="GO:0010468">
    <property type="term" value="P:regulation of gene expression"/>
    <property type="evidence" value="ECO:0007669"/>
    <property type="project" value="UniProtKB-ARBA"/>
</dbReference>
<keyword evidence="9" id="KW-1185">Reference proteome</keyword>
<reference evidence="10" key="1">
    <citation type="submission" date="2025-08" db="UniProtKB">
        <authorList>
            <consortium name="RefSeq"/>
        </authorList>
    </citation>
    <scope>IDENTIFICATION</scope>
    <source>
        <tissue evidence="10">Tentacle</tissue>
    </source>
</reference>
<dbReference type="SMART" id="SM00293">
    <property type="entry name" value="PWWP"/>
    <property type="match status" value="1"/>
</dbReference>
<dbReference type="InterPro" id="IPR013083">
    <property type="entry name" value="Znf_RING/FYVE/PHD"/>
</dbReference>
<dbReference type="PANTHER" id="PTHR23068">
    <property type="entry name" value="DNA CYTOSINE-5- -METHYLTRANSFERASE 3-RELATED"/>
    <property type="match status" value="1"/>
</dbReference>
<dbReference type="Gene3D" id="3.40.50.150">
    <property type="entry name" value="Vaccinia Virus protein VP39"/>
    <property type="match status" value="1"/>
</dbReference>